<dbReference type="SMART" id="SM00129">
    <property type="entry name" value="KISc"/>
    <property type="match status" value="1"/>
</dbReference>
<dbReference type="InterPro" id="IPR019821">
    <property type="entry name" value="Kinesin_motor_CS"/>
</dbReference>
<keyword evidence="12" id="KW-1185">Reference proteome</keyword>
<keyword evidence="6" id="KW-0175">Coiled coil</keyword>
<comment type="similarity">
    <text evidence="4 5">Belongs to the TRAFAC class myosin-kinesin ATPase superfamily. Kinesin family.</text>
</comment>
<dbReference type="InterPro" id="IPR031852">
    <property type="entry name" value="Vik1/Cik1_MT-bd"/>
</dbReference>
<name>L1IHU7_GUITC</name>
<dbReference type="OrthoDB" id="3176171at2759"/>
<reference evidence="10 12" key="1">
    <citation type="journal article" date="2012" name="Nature">
        <title>Algal genomes reveal evolutionary mosaicism and the fate of nucleomorphs.</title>
        <authorList>
            <consortium name="DOE Joint Genome Institute"/>
            <person name="Curtis B.A."/>
            <person name="Tanifuji G."/>
            <person name="Burki F."/>
            <person name="Gruber A."/>
            <person name="Irimia M."/>
            <person name="Maruyama S."/>
            <person name="Arias M.C."/>
            <person name="Ball S.G."/>
            <person name="Gile G.H."/>
            <person name="Hirakawa Y."/>
            <person name="Hopkins J.F."/>
            <person name="Kuo A."/>
            <person name="Rensing S.A."/>
            <person name="Schmutz J."/>
            <person name="Symeonidi A."/>
            <person name="Elias M."/>
            <person name="Eveleigh R.J."/>
            <person name="Herman E.K."/>
            <person name="Klute M.J."/>
            <person name="Nakayama T."/>
            <person name="Obornik M."/>
            <person name="Reyes-Prieto A."/>
            <person name="Armbrust E.V."/>
            <person name="Aves S.J."/>
            <person name="Beiko R.G."/>
            <person name="Coutinho P."/>
            <person name="Dacks J.B."/>
            <person name="Durnford D.G."/>
            <person name="Fast N.M."/>
            <person name="Green B.R."/>
            <person name="Grisdale C.J."/>
            <person name="Hempel F."/>
            <person name="Henrissat B."/>
            <person name="Hoppner M.P."/>
            <person name="Ishida K."/>
            <person name="Kim E."/>
            <person name="Koreny L."/>
            <person name="Kroth P.G."/>
            <person name="Liu Y."/>
            <person name="Malik S.B."/>
            <person name="Maier U.G."/>
            <person name="McRose D."/>
            <person name="Mock T."/>
            <person name="Neilson J.A."/>
            <person name="Onodera N.T."/>
            <person name="Poole A.M."/>
            <person name="Pritham E.J."/>
            <person name="Richards T.A."/>
            <person name="Rocap G."/>
            <person name="Roy S.W."/>
            <person name="Sarai C."/>
            <person name="Schaack S."/>
            <person name="Shirato S."/>
            <person name="Slamovits C.H."/>
            <person name="Spencer D.F."/>
            <person name="Suzuki S."/>
            <person name="Worden A.Z."/>
            <person name="Zauner S."/>
            <person name="Barry K."/>
            <person name="Bell C."/>
            <person name="Bharti A.K."/>
            <person name="Crow J.A."/>
            <person name="Grimwood J."/>
            <person name="Kramer R."/>
            <person name="Lindquist E."/>
            <person name="Lucas S."/>
            <person name="Salamov A."/>
            <person name="McFadden G.I."/>
            <person name="Lane C.E."/>
            <person name="Keeling P.J."/>
            <person name="Gray M.W."/>
            <person name="Grigoriev I.V."/>
            <person name="Archibald J.M."/>
        </authorList>
    </citation>
    <scope>NUCLEOTIDE SEQUENCE</scope>
    <source>
        <strain evidence="10 12">CCMP2712</strain>
    </source>
</reference>
<dbReference type="PaxDb" id="55529-EKX35813"/>
<dbReference type="GO" id="GO:0005874">
    <property type="term" value="C:microtubule"/>
    <property type="evidence" value="ECO:0007669"/>
    <property type="project" value="UniProtKB-KW"/>
</dbReference>
<keyword evidence="2 4" id="KW-0547">Nucleotide-binding</keyword>
<dbReference type="Proteomes" id="UP000011087">
    <property type="component" value="Unassembled WGS sequence"/>
</dbReference>
<feature type="region of interest" description="Disordered" evidence="7">
    <location>
        <begin position="460"/>
        <end position="481"/>
    </location>
</feature>
<dbReference type="GO" id="GO:0003777">
    <property type="term" value="F:microtubule motor activity"/>
    <property type="evidence" value="ECO:0007669"/>
    <property type="project" value="InterPro"/>
</dbReference>
<protein>
    <recommendedName>
        <fullName evidence="5">Kinesin-like protein</fullName>
    </recommendedName>
</protein>
<keyword evidence="8" id="KW-0732">Signal</keyword>
<organism evidence="10">
    <name type="scientific">Guillardia theta (strain CCMP2712)</name>
    <name type="common">Cryptophyte</name>
    <dbReference type="NCBI Taxonomy" id="905079"/>
    <lineage>
        <taxon>Eukaryota</taxon>
        <taxon>Cryptophyceae</taxon>
        <taxon>Pyrenomonadales</taxon>
        <taxon>Geminigeraceae</taxon>
        <taxon>Guillardia</taxon>
    </lineage>
</organism>
<evidence type="ECO:0000256" key="2">
    <source>
        <dbReference type="ARBA" id="ARBA00022741"/>
    </source>
</evidence>
<dbReference type="InterPro" id="IPR001752">
    <property type="entry name" value="Kinesin_motor_dom"/>
</dbReference>
<dbReference type="EnsemblProtists" id="EKX35813">
    <property type="protein sequence ID" value="EKX35813"/>
    <property type="gene ID" value="GUITHDRAFT_79500"/>
</dbReference>
<evidence type="ECO:0000256" key="4">
    <source>
        <dbReference type="PROSITE-ProRule" id="PRU00283"/>
    </source>
</evidence>
<dbReference type="OMA" id="DIMRENS"/>
<evidence type="ECO:0000256" key="7">
    <source>
        <dbReference type="SAM" id="MobiDB-lite"/>
    </source>
</evidence>
<dbReference type="KEGG" id="gtt:GUITHDRAFT_79500"/>
<evidence type="ECO:0000256" key="5">
    <source>
        <dbReference type="RuleBase" id="RU000394"/>
    </source>
</evidence>
<dbReference type="GO" id="GO:0007018">
    <property type="term" value="P:microtubule-based movement"/>
    <property type="evidence" value="ECO:0007669"/>
    <property type="project" value="InterPro"/>
</dbReference>
<dbReference type="GO" id="GO:0008017">
    <property type="term" value="F:microtubule binding"/>
    <property type="evidence" value="ECO:0007669"/>
    <property type="project" value="InterPro"/>
</dbReference>
<dbReference type="eggNOG" id="KOG0239">
    <property type="taxonomic scope" value="Eukaryota"/>
</dbReference>
<evidence type="ECO:0000313" key="12">
    <source>
        <dbReference type="Proteomes" id="UP000011087"/>
    </source>
</evidence>
<feature type="chain" id="PRO_5008770025" description="Kinesin-like protein" evidence="8">
    <location>
        <begin position="21"/>
        <end position="481"/>
    </location>
</feature>
<evidence type="ECO:0000256" key="8">
    <source>
        <dbReference type="SAM" id="SignalP"/>
    </source>
</evidence>
<evidence type="ECO:0000259" key="9">
    <source>
        <dbReference type="PROSITE" id="PS50067"/>
    </source>
</evidence>
<evidence type="ECO:0000313" key="11">
    <source>
        <dbReference type="EnsemblProtists" id="EKX35813"/>
    </source>
</evidence>
<dbReference type="PROSITE" id="PS50067">
    <property type="entry name" value="KINESIN_MOTOR_2"/>
    <property type="match status" value="1"/>
</dbReference>
<comment type="subcellular location">
    <subcellularLocation>
        <location evidence="1">Plastid</location>
        <location evidence="1">Chloroplast</location>
    </subcellularLocation>
</comment>
<dbReference type="AlphaFoldDB" id="L1IHU7"/>
<evidence type="ECO:0000256" key="3">
    <source>
        <dbReference type="ARBA" id="ARBA00022840"/>
    </source>
</evidence>
<accession>L1IHU7</accession>
<proteinExistence type="inferred from homology"/>
<dbReference type="PROSITE" id="PS00411">
    <property type="entry name" value="KINESIN_MOTOR_1"/>
    <property type="match status" value="1"/>
</dbReference>
<feature type="coiled-coil region" evidence="6">
    <location>
        <begin position="62"/>
        <end position="123"/>
    </location>
</feature>
<dbReference type="PRINTS" id="PR00380">
    <property type="entry name" value="KINESINHEAVY"/>
</dbReference>
<dbReference type="STRING" id="905079.L1IHU7"/>
<sequence>MSQVFLSSLLLPPIPLPSLSLLWPSTHIPPPPRPSCLPSPPLPSLFSSPPSSSTGLIPLTSLQDLDKKLKENKELTDRVEQLSAFKERAEKAEAALEEKEKTLKELEGEYKKEVALRKKYYNQIEDMKGKIRVYARCRPFAKYEIEKPIPSLSFPPSLPSLPLPSHVLPCSSPSTLLLARCLPLIFEGVSYLVQSAVDGYNVCIFAYGQTGSGKTFTMYGKKDDDNLRGIAPRAMKELYEIVERDSQHYEFEVSCYMLELYNDQLIDLLVDKKAKPVKLDIKLDAKGIVVVSGANVKGPCRTYEELSAWNEYGMNQRHVAATSMNAESSRSHLVFSVLIQSKNLQTGVVSFGKLTLVDLAGSERQSKTGATGDRLKEAKSINMSLSALGDVISALSQGEKFVPYRNNLLTRLLQDGIGGNAKTLMFVNISPSDYNSEETTTSLQYASRVKLITNDASKAQESAEIQVREEETTGRRVVGGS</sequence>
<dbReference type="PANTHER" id="PTHR47972">
    <property type="entry name" value="KINESIN-LIKE PROTEIN KLP-3"/>
    <property type="match status" value="1"/>
</dbReference>
<reference evidence="12" key="2">
    <citation type="submission" date="2012-11" db="EMBL/GenBank/DDBJ databases">
        <authorList>
            <person name="Kuo A."/>
            <person name="Curtis B.A."/>
            <person name="Tanifuji G."/>
            <person name="Burki F."/>
            <person name="Gruber A."/>
            <person name="Irimia M."/>
            <person name="Maruyama S."/>
            <person name="Arias M.C."/>
            <person name="Ball S.G."/>
            <person name="Gile G.H."/>
            <person name="Hirakawa Y."/>
            <person name="Hopkins J.F."/>
            <person name="Rensing S.A."/>
            <person name="Schmutz J."/>
            <person name="Symeonidi A."/>
            <person name="Elias M."/>
            <person name="Eveleigh R.J."/>
            <person name="Herman E.K."/>
            <person name="Klute M.J."/>
            <person name="Nakayama T."/>
            <person name="Obornik M."/>
            <person name="Reyes-Prieto A."/>
            <person name="Armbrust E.V."/>
            <person name="Aves S.J."/>
            <person name="Beiko R.G."/>
            <person name="Coutinho P."/>
            <person name="Dacks J.B."/>
            <person name="Durnford D.G."/>
            <person name="Fast N.M."/>
            <person name="Green B.R."/>
            <person name="Grisdale C."/>
            <person name="Hempe F."/>
            <person name="Henrissat B."/>
            <person name="Hoppner M.P."/>
            <person name="Ishida K.-I."/>
            <person name="Kim E."/>
            <person name="Koreny L."/>
            <person name="Kroth P.G."/>
            <person name="Liu Y."/>
            <person name="Malik S.-B."/>
            <person name="Maier U.G."/>
            <person name="McRose D."/>
            <person name="Mock T."/>
            <person name="Neilson J.A."/>
            <person name="Onodera N.T."/>
            <person name="Poole A.M."/>
            <person name="Pritham E.J."/>
            <person name="Richards T.A."/>
            <person name="Rocap G."/>
            <person name="Roy S.W."/>
            <person name="Sarai C."/>
            <person name="Schaack S."/>
            <person name="Shirato S."/>
            <person name="Slamovits C.H."/>
            <person name="Spencer D.F."/>
            <person name="Suzuki S."/>
            <person name="Worden A.Z."/>
            <person name="Zauner S."/>
            <person name="Barry K."/>
            <person name="Bell C."/>
            <person name="Bharti A.K."/>
            <person name="Crow J.A."/>
            <person name="Grimwood J."/>
            <person name="Kramer R."/>
            <person name="Lindquist E."/>
            <person name="Lucas S."/>
            <person name="Salamov A."/>
            <person name="McFadden G.I."/>
            <person name="Lane C.E."/>
            <person name="Keeling P.J."/>
            <person name="Gray M.W."/>
            <person name="Grigoriev I.V."/>
            <person name="Archibald J.M."/>
        </authorList>
    </citation>
    <scope>NUCLEOTIDE SEQUENCE</scope>
    <source>
        <strain evidence="12">CCMP2712</strain>
    </source>
</reference>
<evidence type="ECO:0000313" key="10">
    <source>
        <dbReference type="EMBL" id="EKX35813.1"/>
    </source>
</evidence>
<reference evidence="11" key="3">
    <citation type="submission" date="2015-06" db="UniProtKB">
        <authorList>
            <consortium name="EnsemblProtists"/>
        </authorList>
    </citation>
    <scope>IDENTIFICATION</scope>
</reference>
<keyword evidence="4 5" id="KW-0505">Motor protein</keyword>
<dbReference type="HOGENOM" id="CLU_001485_2_2_1"/>
<feature type="domain" description="Kinesin motor" evidence="9">
    <location>
        <begin position="130"/>
        <end position="452"/>
    </location>
</feature>
<gene>
    <name evidence="10" type="ORF">GUITHDRAFT_79500</name>
</gene>
<feature type="signal peptide" evidence="8">
    <location>
        <begin position="1"/>
        <end position="20"/>
    </location>
</feature>
<dbReference type="RefSeq" id="XP_005822793.1">
    <property type="nucleotide sequence ID" value="XM_005822736.1"/>
</dbReference>
<dbReference type="Pfam" id="PF16796">
    <property type="entry name" value="Microtub_bd"/>
    <property type="match status" value="1"/>
</dbReference>
<dbReference type="SUPFAM" id="SSF52540">
    <property type="entry name" value="P-loop containing nucleoside triphosphate hydrolases"/>
    <property type="match status" value="1"/>
</dbReference>
<dbReference type="Gene3D" id="3.40.850.10">
    <property type="entry name" value="Kinesin motor domain"/>
    <property type="match status" value="1"/>
</dbReference>
<evidence type="ECO:0000256" key="6">
    <source>
        <dbReference type="SAM" id="Coils"/>
    </source>
</evidence>
<evidence type="ECO:0000256" key="1">
    <source>
        <dbReference type="ARBA" id="ARBA00004229"/>
    </source>
</evidence>
<dbReference type="InterPro" id="IPR036961">
    <property type="entry name" value="Kinesin_motor_dom_sf"/>
</dbReference>
<dbReference type="InterPro" id="IPR027417">
    <property type="entry name" value="P-loop_NTPase"/>
</dbReference>
<dbReference type="PANTHER" id="PTHR47972:SF16">
    <property type="entry name" value="KINESIN-LIKE PROTEIN"/>
    <property type="match status" value="1"/>
</dbReference>
<dbReference type="EMBL" id="JH993084">
    <property type="protein sequence ID" value="EKX35813.1"/>
    <property type="molecule type" value="Genomic_DNA"/>
</dbReference>
<dbReference type="GO" id="GO:0009507">
    <property type="term" value="C:chloroplast"/>
    <property type="evidence" value="ECO:0007669"/>
    <property type="project" value="UniProtKB-SubCell"/>
</dbReference>
<dbReference type="GO" id="GO:0005524">
    <property type="term" value="F:ATP binding"/>
    <property type="evidence" value="ECO:0007669"/>
    <property type="project" value="UniProtKB-UniRule"/>
</dbReference>
<keyword evidence="5" id="KW-0493">Microtubule</keyword>
<dbReference type="Pfam" id="PF00225">
    <property type="entry name" value="Kinesin"/>
    <property type="match status" value="1"/>
</dbReference>
<feature type="binding site" evidence="4">
    <location>
        <begin position="208"/>
        <end position="215"/>
    </location>
    <ligand>
        <name>ATP</name>
        <dbReference type="ChEBI" id="CHEBI:30616"/>
    </ligand>
</feature>
<keyword evidence="3 4" id="KW-0067">ATP-binding</keyword>
<dbReference type="GeneID" id="17292530"/>
<dbReference type="InterPro" id="IPR027640">
    <property type="entry name" value="Kinesin-like_fam"/>
</dbReference>